<feature type="signal peptide" evidence="1">
    <location>
        <begin position="1"/>
        <end position="19"/>
    </location>
</feature>
<sequence>MFLFRMTLFILLSAAAASAEPLADMAGTWSGSGWARETVTGPQETLRCQLSNHYDPAERTLTLAGQCIVPGRRLSIAGILSSTEGSARITGQWTNPDGVGRARVVGIQRDKIVAFNFSALDPQTGRQVAQNIEWRIAGDALRLRATDRNNPDRMMADISFAR</sequence>
<evidence type="ECO:0008006" key="4">
    <source>
        <dbReference type="Google" id="ProtNLM"/>
    </source>
</evidence>
<dbReference type="Proteomes" id="UP000003257">
    <property type="component" value="Unassembled WGS sequence"/>
</dbReference>
<evidence type="ECO:0000313" key="2">
    <source>
        <dbReference type="EMBL" id="EDQ05759.1"/>
    </source>
</evidence>
<accession>A0ABM9X890</accession>
<organism evidence="2 3">
    <name type="scientific">Sulfitobacter indolifex HEL-45</name>
    <dbReference type="NCBI Taxonomy" id="391624"/>
    <lineage>
        <taxon>Bacteria</taxon>
        <taxon>Pseudomonadati</taxon>
        <taxon>Pseudomonadota</taxon>
        <taxon>Alphaproteobacteria</taxon>
        <taxon>Rhodobacterales</taxon>
        <taxon>Roseobacteraceae</taxon>
        <taxon>Sulfitobacter</taxon>
    </lineage>
</organism>
<evidence type="ECO:0000313" key="3">
    <source>
        <dbReference type="Proteomes" id="UP000003257"/>
    </source>
</evidence>
<evidence type="ECO:0000256" key="1">
    <source>
        <dbReference type="SAM" id="SignalP"/>
    </source>
</evidence>
<reference evidence="2 3" key="1">
    <citation type="submission" date="2007-11" db="EMBL/GenBank/DDBJ databases">
        <authorList>
            <person name="Wagner-Dobler I."/>
            <person name="Ferriera S."/>
            <person name="Johnson J."/>
            <person name="Kravitz S."/>
            <person name="Beeson K."/>
            <person name="Sutton G."/>
            <person name="Rogers Y.-H."/>
            <person name="Friedman R."/>
            <person name="Frazier M."/>
            <person name="Venter J.C."/>
        </authorList>
    </citation>
    <scope>NUCLEOTIDE SEQUENCE [LARGE SCALE GENOMIC DNA]</scope>
    <source>
        <strain evidence="2 3">HEL-45</strain>
    </source>
</reference>
<gene>
    <name evidence="2" type="ORF">OIHEL45_03075</name>
</gene>
<feature type="chain" id="PRO_5045075140" description="DUF1579 domain-containing protein" evidence="1">
    <location>
        <begin position="20"/>
        <end position="162"/>
    </location>
</feature>
<keyword evidence="3" id="KW-1185">Reference proteome</keyword>
<protein>
    <recommendedName>
        <fullName evidence="4">DUF1579 domain-containing protein</fullName>
    </recommendedName>
</protein>
<comment type="caution">
    <text evidence="2">The sequence shown here is derived from an EMBL/GenBank/DDBJ whole genome shotgun (WGS) entry which is preliminary data.</text>
</comment>
<dbReference type="EMBL" id="ABID01000001">
    <property type="protein sequence ID" value="EDQ05759.1"/>
    <property type="molecule type" value="Genomic_DNA"/>
</dbReference>
<name>A0ABM9X890_9RHOB</name>
<dbReference type="RefSeq" id="WP_007117829.1">
    <property type="nucleotide sequence ID" value="NZ_ABID01000001.1"/>
</dbReference>
<proteinExistence type="predicted"/>
<keyword evidence="1" id="KW-0732">Signal</keyword>